<dbReference type="GO" id="GO:0043957">
    <property type="term" value="F:acryloyl-CoA reductase (NADPH) activity"/>
    <property type="evidence" value="ECO:0007669"/>
    <property type="project" value="TreeGrafter"/>
</dbReference>
<dbReference type="NCBIfam" id="TIGR02823">
    <property type="entry name" value="oxido_YhdH"/>
    <property type="match status" value="1"/>
</dbReference>
<dbReference type="AlphaFoldDB" id="A0A1X6WL91"/>
<keyword evidence="3" id="KW-1185">Reference proteome</keyword>
<keyword evidence="2" id="KW-0560">Oxidoreductase</keyword>
<proteinExistence type="predicted"/>
<dbReference type="PANTHER" id="PTHR43677">
    <property type="entry name" value="SHORT-CHAIN DEHYDROGENASE/REDUCTASE"/>
    <property type="match status" value="1"/>
</dbReference>
<dbReference type="PANTHER" id="PTHR43677:SF1">
    <property type="entry name" value="ACRYLYL-COA REDUCTASE ACUI-RELATED"/>
    <property type="match status" value="1"/>
</dbReference>
<sequence>MTIKGFKALVVEETEGNITARVKECDLSNLSEGNTLIKTAYSAVNFKDGLATIKNGGVVRSYPMIPGVDAVGEVVTCEDGTFEVGDLVILTGNAFGVSHTGGFSEYIRVPSQWPLKLPKELTLREGAIVGTAGLTAVEAINQLEKHGLAEKNTRILVTGATGGVGSTAIAMLKSLGYQNITALSRKKNEDYLLEIGASCVIGLEEFIPEKIKPLQKQHFDYVIDTIGGETLSAILPQISYGGSIALCGNASGINFSTTVLPFILRGVTMIGIDSVQLSNKVKRAIWEKVAQNLDKELIDKIGRKEKTLDEMEEVISGLLKGTHSGRTIIKF</sequence>
<dbReference type="SUPFAM" id="SSF51735">
    <property type="entry name" value="NAD(P)-binding Rossmann-fold domains"/>
    <property type="match status" value="1"/>
</dbReference>
<dbReference type="InterPro" id="IPR014188">
    <property type="entry name" value="Acrylyl-CoA_reductase_AcuI"/>
</dbReference>
<dbReference type="EC" id="1.1.1.1" evidence="2"/>
<organism evidence="2 3">
    <name type="scientific">Vagococcus fluvialis bH819</name>
    <dbReference type="NCBI Taxonomy" id="1255619"/>
    <lineage>
        <taxon>Bacteria</taxon>
        <taxon>Bacillati</taxon>
        <taxon>Bacillota</taxon>
        <taxon>Bacilli</taxon>
        <taxon>Lactobacillales</taxon>
        <taxon>Enterococcaceae</taxon>
        <taxon>Vagococcus</taxon>
    </lineage>
</organism>
<reference evidence="3" key="1">
    <citation type="submission" date="2017-02" db="EMBL/GenBank/DDBJ databases">
        <authorList>
            <person name="Dridi B."/>
        </authorList>
    </citation>
    <scope>NUCLEOTIDE SEQUENCE [LARGE SCALE GENOMIC DNA]</scope>
    <source>
        <strain evidence="3">bH819</strain>
    </source>
</reference>
<dbReference type="InterPro" id="IPR051397">
    <property type="entry name" value="Zn-ADH-like_protein"/>
</dbReference>
<evidence type="ECO:0000313" key="2">
    <source>
        <dbReference type="EMBL" id="SLM85035.1"/>
    </source>
</evidence>
<dbReference type="InterPro" id="IPR036291">
    <property type="entry name" value="NAD(P)-bd_dom_sf"/>
</dbReference>
<dbReference type="InterPro" id="IPR013149">
    <property type="entry name" value="ADH-like_C"/>
</dbReference>
<evidence type="ECO:0000313" key="3">
    <source>
        <dbReference type="Proteomes" id="UP000195918"/>
    </source>
</evidence>
<dbReference type="Proteomes" id="UP000195918">
    <property type="component" value="Unassembled WGS sequence"/>
</dbReference>
<dbReference type="Gene3D" id="3.90.180.10">
    <property type="entry name" value="Medium-chain alcohol dehydrogenases, catalytic domain"/>
    <property type="match status" value="1"/>
</dbReference>
<dbReference type="InterPro" id="IPR013154">
    <property type="entry name" value="ADH-like_N"/>
</dbReference>
<dbReference type="SUPFAM" id="SSF50129">
    <property type="entry name" value="GroES-like"/>
    <property type="match status" value="1"/>
</dbReference>
<dbReference type="Pfam" id="PF08240">
    <property type="entry name" value="ADH_N"/>
    <property type="match status" value="1"/>
</dbReference>
<name>A0A1X6WL91_9ENTE</name>
<dbReference type="InterPro" id="IPR020843">
    <property type="entry name" value="ER"/>
</dbReference>
<protein>
    <submittedName>
        <fullName evidence="2">Alcohol dehydrogenase</fullName>
        <ecNumber evidence="2">1.1.1.1</ecNumber>
    </submittedName>
</protein>
<gene>
    <name evidence="2" type="ORF">FM121_02990</name>
</gene>
<dbReference type="Pfam" id="PF00107">
    <property type="entry name" value="ADH_zinc_N"/>
    <property type="match status" value="1"/>
</dbReference>
<feature type="domain" description="Enoyl reductase (ER)" evidence="1">
    <location>
        <begin position="16"/>
        <end position="329"/>
    </location>
</feature>
<dbReference type="OrthoDB" id="9782155at2"/>
<dbReference type="Gene3D" id="3.40.50.720">
    <property type="entry name" value="NAD(P)-binding Rossmann-like Domain"/>
    <property type="match status" value="1"/>
</dbReference>
<evidence type="ECO:0000259" key="1">
    <source>
        <dbReference type="SMART" id="SM00829"/>
    </source>
</evidence>
<dbReference type="InterPro" id="IPR011032">
    <property type="entry name" value="GroES-like_sf"/>
</dbReference>
<dbReference type="CDD" id="cd05280">
    <property type="entry name" value="MDR_yhdh_yhfp"/>
    <property type="match status" value="1"/>
</dbReference>
<accession>A0A1X6WL91</accession>
<dbReference type="SMART" id="SM00829">
    <property type="entry name" value="PKS_ER"/>
    <property type="match status" value="1"/>
</dbReference>
<dbReference type="GO" id="GO:0004022">
    <property type="term" value="F:alcohol dehydrogenase (NAD+) activity"/>
    <property type="evidence" value="ECO:0007669"/>
    <property type="project" value="UniProtKB-EC"/>
</dbReference>
<dbReference type="RefSeq" id="WP_086950675.1">
    <property type="nucleotide sequence ID" value="NZ_FWFD01000007.1"/>
</dbReference>
<dbReference type="EMBL" id="FWFD01000007">
    <property type="protein sequence ID" value="SLM85035.1"/>
    <property type="molecule type" value="Genomic_DNA"/>
</dbReference>